<evidence type="ECO:0000256" key="5">
    <source>
        <dbReference type="PROSITE-ProRule" id="PRU00352"/>
    </source>
</evidence>
<feature type="domain" description="Sema" evidence="7">
    <location>
        <begin position="1"/>
        <end position="479"/>
    </location>
</feature>
<evidence type="ECO:0000256" key="3">
    <source>
        <dbReference type="ARBA" id="ARBA00023157"/>
    </source>
</evidence>
<dbReference type="PANTHER" id="PTHR22625">
    <property type="entry name" value="PLEXIN"/>
    <property type="match status" value="1"/>
</dbReference>
<comment type="subcellular location">
    <subcellularLocation>
        <location evidence="1">Membrane</location>
    </subcellularLocation>
</comment>
<dbReference type="Gene3D" id="2.130.10.10">
    <property type="entry name" value="YVTN repeat-like/Quinoprotein amine dehydrogenase"/>
    <property type="match status" value="1"/>
</dbReference>
<dbReference type="Gene3D" id="3.30.1680.10">
    <property type="entry name" value="ligand-binding face of the semaphorins, domain 2"/>
    <property type="match status" value="1"/>
</dbReference>
<evidence type="ECO:0000256" key="1">
    <source>
        <dbReference type="ARBA" id="ARBA00004370"/>
    </source>
</evidence>
<organism evidence="8 9">
    <name type="scientific">Cordylochernes scorpioides</name>
    <dbReference type="NCBI Taxonomy" id="51811"/>
    <lineage>
        <taxon>Eukaryota</taxon>
        <taxon>Metazoa</taxon>
        <taxon>Ecdysozoa</taxon>
        <taxon>Arthropoda</taxon>
        <taxon>Chelicerata</taxon>
        <taxon>Arachnida</taxon>
        <taxon>Pseudoscorpiones</taxon>
        <taxon>Cheliferoidea</taxon>
        <taxon>Chernetidae</taxon>
        <taxon>Cordylochernes</taxon>
    </lineage>
</organism>
<dbReference type="InterPro" id="IPR015943">
    <property type="entry name" value="WD40/YVTN_repeat-like_dom_sf"/>
</dbReference>
<keyword evidence="2" id="KW-0472">Membrane</keyword>
<dbReference type="SMART" id="SM00630">
    <property type="entry name" value="Sema"/>
    <property type="match status" value="1"/>
</dbReference>
<keyword evidence="3" id="KW-1015">Disulfide bond</keyword>
<dbReference type="EMBL" id="CP092864">
    <property type="protein sequence ID" value="UYV63081.1"/>
    <property type="molecule type" value="Genomic_DNA"/>
</dbReference>
<dbReference type="PANTHER" id="PTHR22625:SF44">
    <property type="entry name" value="PLEXIN-B"/>
    <property type="match status" value="1"/>
</dbReference>
<dbReference type="InterPro" id="IPR036352">
    <property type="entry name" value="Semap_dom_sf"/>
</dbReference>
<gene>
    <name evidence="8" type="ORF">LAZ67_2003075</name>
</gene>
<keyword evidence="6" id="KW-0732">Signal</keyword>
<dbReference type="Pfam" id="PF01437">
    <property type="entry name" value="PSI"/>
    <property type="match status" value="1"/>
</dbReference>
<dbReference type="InterPro" id="IPR001627">
    <property type="entry name" value="Semap_dom"/>
</dbReference>
<name>A0ABY6K2K7_9ARAC</name>
<sequence length="524" mass="57429">MKSWVLWWLLPATLAATDIVRTFAPNATANFSHLAVDPLTGRVYLGGSNWLFQFGPDLGLEAAVKTGPVRDSVLCFPTDCSGQVLAPYNNVNKLLVLDPAERKLIVCGSVHQGACRRHRLDNISHFEDLIPVPVAANDENSSTFGFIGPARYPGGGSPSRVLYVATTNSRLGPYRDMVPAICSRSLEQGRLFTVVEHSFSSISRVDVSFHLRDYYLVHYIYGFHAGDFVYFASVQRKSHLRALEEWGYVTRLARVCTQDSGYNTYAEVTLQCLGAEVDYNLLQGAVLVPAAAELAADLRLEPGTPVLVGVFAASRDHTYRASARSALCVFPLPEIEQKFTENIHMCYNGSVLTRDMDYIAGSINQCPEPGKAGNVINFCNETVKLNGSVPISAFASAEFPNTTATGVAASVIGHLHNLAVVATDRGEIRKLLLNRASEAEEFETVPVAPGEKILPDLYIDSSQQYLIAATQRTVYKVRLEGCHRYSDCDQCLQAKNPYCGWCSLEKKSVAAYLSSPPFLLLPSL</sequence>
<evidence type="ECO:0000259" key="7">
    <source>
        <dbReference type="PROSITE" id="PS51004"/>
    </source>
</evidence>
<evidence type="ECO:0000256" key="2">
    <source>
        <dbReference type="ARBA" id="ARBA00023136"/>
    </source>
</evidence>
<keyword evidence="4" id="KW-0325">Glycoprotein</keyword>
<reference evidence="8 9" key="1">
    <citation type="submission" date="2022-01" db="EMBL/GenBank/DDBJ databases">
        <title>A chromosomal length assembly of Cordylochernes scorpioides.</title>
        <authorList>
            <person name="Zeh D."/>
            <person name="Zeh J."/>
        </authorList>
    </citation>
    <scope>NUCLEOTIDE SEQUENCE [LARGE SCALE GENOMIC DNA]</scope>
    <source>
        <strain evidence="8">IN4F17</strain>
        <tissue evidence="8">Whole Body</tissue>
    </source>
</reference>
<proteinExistence type="predicted"/>
<dbReference type="Pfam" id="PF01403">
    <property type="entry name" value="Sema"/>
    <property type="match status" value="1"/>
</dbReference>
<dbReference type="InterPro" id="IPR031148">
    <property type="entry name" value="Plexin"/>
</dbReference>
<dbReference type="Proteomes" id="UP001235939">
    <property type="component" value="Chromosome 02"/>
</dbReference>
<dbReference type="PROSITE" id="PS51004">
    <property type="entry name" value="SEMA"/>
    <property type="match status" value="1"/>
</dbReference>
<protein>
    <recommendedName>
        <fullName evidence="7">Sema domain-containing protein</fullName>
    </recommendedName>
</protein>
<evidence type="ECO:0000256" key="6">
    <source>
        <dbReference type="SAM" id="SignalP"/>
    </source>
</evidence>
<evidence type="ECO:0000256" key="4">
    <source>
        <dbReference type="ARBA" id="ARBA00023180"/>
    </source>
</evidence>
<dbReference type="SUPFAM" id="SSF103575">
    <property type="entry name" value="Plexin repeat"/>
    <property type="match status" value="1"/>
</dbReference>
<accession>A0ABY6K2K7</accession>
<feature type="signal peptide" evidence="6">
    <location>
        <begin position="1"/>
        <end position="15"/>
    </location>
</feature>
<evidence type="ECO:0000313" key="8">
    <source>
        <dbReference type="EMBL" id="UYV63081.1"/>
    </source>
</evidence>
<feature type="chain" id="PRO_5046958705" description="Sema domain-containing protein" evidence="6">
    <location>
        <begin position="16"/>
        <end position="524"/>
    </location>
</feature>
<comment type="caution">
    <text evidence="5">Lacks conserved residue(s) required for the propagation of feature annotation.</text>
</comment>
<dbReference type="InterPro" id="IPR002165">
    <property type="entry name" value="Plexin_repeat"/>
</dbReference>
<dbReference type="CDD" id="cd11236">
    <property type="entry name" value="Sema_plexin_like"/>
    <property type="match status" value="1"/>
</dbReference>
<dbReference type="SUPFAM" id="SSF101912">
    <property type="entry name" value="Sema domain"/>
    <property type="match status" value="1"/>
</dbReference>
<evidence type="ECO:0000313" key="9">
    <source>
        <dbReference type="Proteomes" id="UP001235939"/>
    </source>
</evidence>
<keyword evidence="9" id="KW-1185">Reference proteome</keyword>